<comment type="caution">
    <text evidence="1">The sequence shown here is derived from an EMBL/GenBank/DDBJ whole genome shotgun (WGS) entry which is preliminary data.</text>
</comment>
<dbReference type="Proteomes" id="UP001056120">
    <property type="component" value="Linkage Group LG06"/>
</dbReference>
<keyword evidence="2" id="KW-1185">Reference proteome</keyword>
<evidence type="ECO:0000313" key="1">
    <source>
        <dbReference type="EMBL" id="KAI3813447.1"/>
    </source>
</evidence>
<reference evidence="2" key="1">
    <citation type="journal article" date="2022" name="Mol. Ecol. Resour.">
        <title>The genomes of chicory, endive, great burdock and yacon provide insights into Asteraceae palaeo-polyploidization history and plant inulin production.</title>
        <authorList>
            <person name="Fan W."/>
            <person name="Wang S."/>
            <person name="Wang H."/>
            <person name="Wang A."/>
            <person name="Jiang F."/>
            <person name="Liu H."/>
            <person name="Zhao H."/>
            <person name="Xu D."/>
            <person name="Zhang Y."/>
        </authorList>
    </citation>
    <scope>NUCLEOTIDE SEQUENCE [LARGE SCALE GENOMIC DNA]</scope>
    <source>
        <strain evidence="2">cv. Yunnan</strain>
    </source>
</reference>
<sequence>MQDRIQEEYTRSSAESGGDSSAVDEFACMEHALGHRRGHIRGVGRVVIQDQQERETQQEEERHVHNQQMLEMQQQMDEMRRMWERRTSSDDN</sequence>
<name>A0ACB9J2G1_9ASTR</name>
<evidence type="ECO:0000313" key="2">
    <source>
        <dbReference type="Proteomes" id="UP001056120"/>
    </source>
</evidence>
<dbReference type="EMBL" id="CM042023">
    <property type="protein sequence ID" value="KAI3813447.1"/>
    <property type="molecule type" value="Genomic_DNA"/>
</dbReference>
<protein>
    <submittedName>
        <fullName evidence="1">Uncharacterized protein</fullName>
    </submittedName>
</protein>
<gene>
    <name evidence="1" type="ORF">L1987_18172</name>
</gene>
<reference evidence="1 2" key="2">
    <citation type="journal article" date="2022" name="Mol. Ecol. Resour.">
        <title>The genomes of chicory, endive, great burdock and yacon provide insights into Asteraceae paleo-polyploidization history and plant inulin production.</title>
        <authorList>
            <person name="Fan W."/>
            <person name="Wang S."/>
            <person name="Wang H."/>
            <person name="Wang A."/>
            <person name="Jiang F."/>
            <person name="Liu H."/>
            <person name="Zhao H."/>
            <person name="Xu D."/>
            <person name="Zhang Y."/>
        </authorList>
    </citation>
    <scope>NUCLEOTIDE SEQUENCE [LARGE SCALE GENOMIC DNA]</scope>
    <source>
        <strain evidence="2">cv. Yunnan</strain>
        <tissue evidence="1">Leaves</tissue>
    </source>
</reference>
<proteinExistence type="predicted"/>
<organism evidence="1 2">
    <name type="scientific">Smallanthus sonchifolius</name>
    <dbReference type="NCBI Taxonomy" id="185202"/>
    <lineage>
        <taxon>Eukaryota</taxon>
        <taxon>Viridiplantae</taxon>
        <taxon>Streptophyta</taxon>
        <taxon>Embryophyta</taxon>
        <taxon>Tracheophyta</taxon>
        <taxon>Spermatophyta</taxon>
        <taxon>Magnoliopsida</taxon>
        <taxon>eudicotyledons</taxon>
        <taxon>Gunneridae</taxon>
        <taxon>Pentapetalae</taxon>
        <taxon>asterids</taxon>
        <taxon>campanulids</taxon>
        <taxon>Asterales</taxon>
        <taxon>Asteraceae</taxon>
        <taxon>Asteroideae</taxon>
        <taxon>Heliantheae alliance</taxon>
        <taxon>Millerieae</taxon>
        <taxon>Smallanthus</taxon>
    </lineage>
</organism>
<accession>A0ACB9J2G1</accession>